<dbReference type="OrthoDB" id="3877279at2759"/>
<dbReference type="AlphaFoldDB" id="A0A9P6G5X7"/>
<proteinExistence type="predicted"/>
<evidence type="ECO:0000313" key="2">
    <source>
        <dbReference type="EMBL" id="KAF9729211.1"/>
    </source>
</evidence>
<keyword evidence="3" id="KW-1185">Reference proteome</keyword>
<comment type="caution">
    <text evidence="2">The sequence shown here is derived from an EMBL/GenBank/DDBJ whole genome shotgun (WGS) entry which is preliminary data.</text>
</comment>
<feature type="region of interest" description="Disordered" evidence="1">
    <location>
        <begin position="44"/>
        <end position="74"/>
    </location>
</feature>
<dbReference type="Proteomes" id="UP000756921">
    <property type="component" value="Unassembled WGS sequence"/>
</dbReference>
<organism evidence="2 3">
    <name type="scientific">Paraphaeosphaeria minitans</name>
    <dbReference type="NCBI Taxonomy" id="565426"/>
    <lineage>
        <taxon>Eukaryota</taxon>
        <taxon>Fungi</taxon>
        <taxon>Dikarya</taxon>
        <taxon>Ascomycota</taxon>
        <taxon>Pezizomycotina</taxon>
        <taxon>Dothideomycetes</taxon>
        <taxon>Pleosporomycetidae</taxon>
        <taxon>Pleosporales</taxon>
        <taxon>Massarineae</taxon>
        <taxon>Didymosphaeriaceae</taxon>
        <taxon>Paraphaeosphaeria</taxon>
    </lineage>
</organism>
<name>A0A9P6G5X7_9PLEO</name>
<evidence type="ECO:0000313" key="3">
    <source>
        <dbReference type="Proteomes" id="UP000756921"/>
    </source>
</evidence>
<dbReference type="EMBL" id="WJXW01000017">
    <property type="protein sequence ID" value="KAF9729211.1"/>
    <property type="molecule type" value="Genomic_DNA"/>
</dbReference>
<evidence type="ECO:0000256" key="1">
    <source>
        <dbReference type="SAM" id="MobiDB-lite"/>
    </source>
</evidence>
<sequence>MNTYGNSNRNMASPALSIRSNFSDMDDEELELYLASCVPLSNLPTPPPAKDQPLPTSTTKSLPSPPSESDMERHRPCPELEVYALYLASLVPRNVAGHKSSVAAIEGFLARACLPVEMVAFAACVLDALSDGFASRWRDAFLPMDTTRLDYYLGTDCWQQPQTSPDLIVLAALALAHGFIDDRGRSNGHWARIEAAGRFDAKEVSKTKLCILEDIDYGLFRISEEMLQRMAKQMQQASYFVMPRQSVSFDDDKEGRRPRLSLSLGTGSGSAVWAYGAQTPEPSP</sequence>
<reference evidence="2" key="1">
    <citation type="journal article" date="2020" name="Mol. Plant Microbe Interact.">
        <title>Genome Sequence of the Biocontrol Agent Coniothyrium minitans strain Conio (IMI 134523).</title>
        <authorList>
            <person name="Patel D."/>
            <person name="Shittu T.A."/>
            <person name="Baroncelli R."/>
            <person name="Muthumeenakshi S."/>
            <person name="Osborne T.H."/>
            <person name="Janganan T.K."/>
            <person name="Sreenivasaprasad S."/>
        </authorList>
    </citation>
    <scope>NUCLEOTIDE SEQUENCE</scope>
    <source>
        <strain evidence="2">Conio</strain>
    </source>
</reference>
<dbReference type="Gene3D" id="1.10.472.10">
    <property type="entry name" value="Cyclin-like"/>
    <property type="match status" value="1"/>
</dbReference>
<evidence type="ECO:0008006" key="4">
    <source>
        <dbReference type="Google" id="ProtNLM"/>
    </source>
</evidence>
<gene>
    <name evidence="2" type="ORF">PMIN01_12901</name>
</gene>
<protein>
    <recommendedName>
        <fullName evidence="4">Cyclin N-terminal domain-containing protein</fullName>
    </recommendedName>
</protein>
<feature type="compositionally biased region" description="Low complexity" evidence="1">
    <location>
        <begin position="53"/>
        <end position="62"/>
    </location>
</feature>
<accession>A0A9P6G5X7</accession>